<keyword evidence="4 9" id="KW-0863">Zinc-finger</keyword>
<gene>
    <name evidence="12" type="ORF">Slin15195_G091740</name>
</gene>
<feature type="region of interest" description="Disordered" evidence="10">
    <location>
        <begin position="382"/>
        <end position="493"/>
    </location>
</feature>
<evidence type="ECO:0000256" key="9">
    <source>
        <dbReference type="PROSITE-ProRule" id="PRU00042"/>
    </source>
</evidence>
<dbReference type="InterPro" id="IPR013087">
    <property type="entry name" value="Znf_C2H2_type"/>
</dbReference>
<dbReference type="GO" id="GO:0051701">
    <property type="term" value="P:biological process involved in interaction with host"/>
    <property type="evidence" value="ECO:0007669"/>
    <property type="project" value="UniProtKB-ARBA"/>
</dbReference>
<keyword evidence="6" id="KW-0805">Transcription regulation</keyword>
<feature type="region of interest" description="Disordered" evidence="10">
    <location>
        <begin position="300"/>
        <end position="336"/>
    </location>
</feature>
<dbReference type="PANTHER" id="PTHR19818:SF139">
    <property type="entry name" value="PAIR-RULE PROTEIN ODD-PAIRED"/>
    <property type="match status" value="1"/>
</dbReference>
<feature type="compositionally biased region" description="Low complexity" evidence="10">
    <location>
        <begin position="479"/>
        <end position="490"/>
    </location>
</feature>
<protein>
    <submittedName>
        <fullName evidence="12">Zinc finger C2H2-type</fullName>
    </submittedName>
</protein>
<dbReference type="EMBL" id="CP099425">
    <property type="protein sequence ID" value="USW55855.1"/>
    <property type="molecule type" value="Genomic_DNA"/>
</dbReference>
<evidence type="ECO:0000256" key="5">
    <source>
        <dbReference type="ARBA" id="ARBA00022833"/>
    </source>
</evidence>
<feature type="compositionally biased region" description="Polar residues" evidence="10">
    <location>
        <begin position="34"/>
        <end position="54"/>
    </location>
</feature>
<evidence type="ECO:0000256" key="4">
    <source>
        <dbReference type="ARBA" id="ARBA00022771"/>
    </source>
</evidence>
<feature type="region of interest" description="Disordered" evidence="10">
    <location>
        <begin position="1"/>
        <end position="130"/>
    </location>
</feature>
<feature type="compositionally biased region" description="Polar residues" evidence="10">
    <location>
        <begin position="445"/>
        <end position="454"/>
    </location>
</feature>
<evidence type="ECO:0000256" key="8">
    <source>
        <dbReference type="ARBA" id="ARBA00023242"/>
    </source>
</evidence>
<dbReference type="FunFam" id="3.30.160.60:FF:000758">
    <property type="entry name" value="C2H2 transcription factor, putative"/>
    <property type="match status" value="1"/>
</dbReference>
<keyword evidence="8" id="KW-0539">Nucleus</keyword>
<dbReference type="InterPro" id="IPR036236">
    <property type="entry name" value="Znf_C2H2_sf"/>
</dbReference>
<evidence type="ECO:0000256" key="1">
    <source>
        <dbReference type="ARBA" id="ARBA00004123"/>
    </source>
</evidence>
<feature type="compositionally biased region" description="Polar residues" evidence="10">
    <location>
        <begin position="415"/>
        <end position="435"/>
    </location>
</feature>
<dbReference type="GO" id="GO:0000981">
    <property type="term" value="F:DNA-binding transcription factor activity, RNA polymerase II-specific"/>
    <property type="evidence" value="ECO:0007669"/>
    <property type="project" value="TreeGrafter"/>
</dbReference>
<accession>A0A9Q9B0F0</accession>
<feature type="region of interest" description="Disordered" evidence="10">
    <location>
        <begin position="199"/>
        <end position="270"/>
    </location>
</feature>
<feature type="domain" description="C2H2-type" evidence="11">
    <location>
        <begin position="164"/>
        <end position="191"/>
    </location>
</feature>
<evidence type="ECO:0000256" key="10">
    <source>
        <dbReference type="SAM" id="MobiDB-lite"/>
    </source>
</evidence>
<keyword evidence="2" id="KW-0479">Metal-binding</keyword>
<evidence type="ECO:0000256" key="2">
    <source>
        <dbReference type="ARBA" id="ARBA00022723"/>
    </source>
</evidence>
<dbReference type="SUPFAM" id="SSF57667">
    <property type="entry name" value="beta-beta-alpha zinc fingers"/>
    <property type="match status" value="1"/>
</dbReference>
<feature type="compositionally biased region" description="Acidic residues" evidence="10">
    <location>
        <begin position="96"/>
        <end position="118"/>
    </location>
</feature>
<feature type="compositionally biased region" description="Polar residues" evidence="10">
    <location>
        <begin position="382"/>
        <end position="396"/>
    </location>
</feature>
<dbReference type="GO" id="GO:0005634">
    <property type="term" value="C:nucleus"/>
    <property type="evidence" value="ECO:0007669"/>
    <property type="project" value="UniProtKB-SubCell"/>
</dbReference>
<keyword evidence="3" id="KW-0677">Repeat</keyword>
<dbReference type="GO" id="GO:0000978">
    <property type="term" value="F:RNA polymerase II cis-regulatory region sequence-specific DNA binding"/>
    <property type="evidence" value="ECO:0007669"/>
    <property type="project" value="TreeGrafter"/>
</dbReference>
<keyword evidence="13" id="KW-1185">Reference proteome</keyword>
<dbReference type="PROSITE" id="PS50157">
    <property type="entry name" value="ZINC_FINGER_C2H2_2"/>
    <property type="match status" value="2"/>
</dbReference>
<dbReference type="FunFam" id="3.30.160.60:FF:000606">
    <property type="entry name" value="C2H2 transcription factor, putative"/>
    <property type="match status" value="1"/>
</dbReference>
<keyword evidence="7" id="KW-0804">Transcription</keyword>
<feature type="compositionally biased region" description="Low complexity" evidence="10">
    <location>
        <begin position="237"/>
        <end position="252"/>
    </location>
</feature>
<evidence type="ECO:0000256" key="7">
    <source>
        <dbReference type="ARBA" id="ARBA00023163"/>
    </source>
</evidence>
<evidence type="ECO:0000313" key="12">
    <source>
        <dbReference type="EMBL" id="USW55855.1"/>
    </source>
</evidence>
<organism evidence="12 13">
    <name type="scientific">Septoria linicola</name>
    <dbReference type="NCBI Taxonomy" id="215465"/>
    <lineage>
        <taxon>Eukaryota</taxon>
        <taxon>Fungi</taxon>
        <taxon>Dikarya</taxon>
        <taxon>Ascomycota</taxon>
        <taxon>Pezizomycotina</taxon>
        <taxon>Dothideomycetes</taxon>
        <taxon>Dothideomycetidae</taxon>
        <taxon>Mycosphaerellales</taxon>
        <taxon>Mycosphaerellaceae</taxon>
        <taxon>Septoria</taxon>
    </lineage>
</organism>
<evidence type="ECO:0000256" key="3">
    <source>
        <dbReference type="ARBA" id="ARBA00022737"/>
    </source>
</evidence>
<name>A0A9Q9B0F0_9PEZI</name>
<dbReference type="PANTHER" id="PTHR19818">
    <property type="entry name" value="ZINC FINGER PROTEIN ZIC AND GLI"/>
    <property type="match status" value="1"/>
</dbReference>
<feature type="compositionally biased region" description="Pro residues" evidence="10">
    <location>
        <begin position="465"/>
        <end position="478"/>
    </location>
</feature>
<feature type="region of interest" description="Disordered" evidence="10">
    <location>
        <begin position="547"/>
        <end position="599"/>
    </location>
</feature>
<dbReference type="GO" id="GO:0008270">
    <property type="term" value="F:zinc ion binding"/>
    <property type="evidence" value="ECO:0007669"/>
    <property type="project" value="UniProtKB-KW"/>
</dbReference>
<feature type="compositionally biased region" description="Polar residues" evidence="10">
    <location>
        <begin position="586"/>
        <end position="599"/>
    </location>
</feature>
<evidence type="ECO:0000259" key="11">
    <source>
        <dbReference type="PROSITE" id="PS50157"/>
    </source>
</evidence>
<dbReference type="GO" id="GO:0045944">
    <property type="term" value="P:positive regulation of transcription by RNA polymerase II"/>
    <property type="evidence" value="ECO:0007669"/>
    <property type="project" value="UniProtKB-ARBA"/>
</dbReference>
<proteinExistence type="predicted"/>
<feature type="compositionally biased region" description="Basic and acidic residues" evidence="10">
    <location>
        <begin position="86"/>
        <end position="95"/>
    </location>
</feature>
<dbReference type="Proteomes" id="UP001056384">
    <property type="component" value="Chromosome 8"/>
</dbReference>
<dbReference type="InterPro" id="IPR050329">
    <property type="entry name" value="GLI_C2H2-zinc-finger"/>
</dbReference>
<dbReference type="Gene3D" id="3.30.160.60">
    <property type="entry name" value="Classic Zinc Finger"/>
    <property type="match status" value="2"/>
</dbReference>
<reference evidence="12" key="1">
    <citation type="submission" date="2022-06" db="EMBL/GenBank/DDBJ databases">
        <title>Complete genome sequences of two strains of the flax pathogen Septoria linicola.</title>
        <authorList>
            <person name="Lapalu N."/>
            <person name="Simon A."/>
            <person name="Demenou B."/>
            <person name="Paumier D."/>
            <person name="Guillot M.-P."/>
            <person name="Gout L."/>
            <person name="Valade R."/>
        </authorList>
    </citation>
    <scope>NUCLEOTIDE SEQUENCE</scope>
    <source>
        <strain evidence="12">SE15195</strain>
    </source>
</reference>
<sequence length="715" mass="78079">MATFSAASSGLPALEEDQVTSAPTPSTPKPGSQAAEQPQHDANVNESSPNTPTRHSFGGMLGQKPLPEGESIAPETPQRTEGTSAGKRDASHLEDVEMGEADGAENAEDDGSDDESIDGDGQRSSKKKKGQRFFCTDFPPCQLSFTRSEHLARHIRKHTGERPFQCHCSRRFSRLDNLRQHAQTVHVNEEIPAESLAATSTRFQRQIRTDRVRPPNSRSRASTLGSSAGGGHRGHGRNLSTSSIGSTTSSLGGDDDMRRRPQPLAMAGTDGAARARLSLETYNTMNGRGQQQYVYYNRSPSGQSTPTSIAFSTGGQSPRVQSGMTSPGSTISRNSYYNGARHSHIRRLSVPSAANPYQTPTMSYNQGPYFSPLSPGTSANFSQNSSVFGSPTSSVFSHGRRESESEMEWRRRTWHPSSNSQYAQRPATSGLTYHQTPDEPRPAFTQHQAASQMTRLPGIESFDHAPPPGVRQQPPPDAMMPDASPRPMSSGRELQQGLTRLDITAANTPVEGHWQAHQGPPPQVQPYYHQGPAHMAQYIQAKHVSMPEPPITPRRNKRNAWYGGPITPGQPVPGQPYLVHRPSPEDSGSSDGVPTPSTLQVNEYHPVIVNPGGPTDYPPPGTAITTDDQQKVYYAPTAHTQHKSDRVRTDSGYQTYQPHEQQQQQQPPQTYALQSGHDPRYAQQNYAPQHHHDMSKLDALVAVATSEGSRAAENR</sequence>
<feature type="compositionally biased region" description="Low complexity" evidence="10">
    <location>
        <begin position="653"/>
        <end position="671"/>
    </location>
</feature>
<evidence type="ECO:0000313" key="13">
    <source>
        <dbReference type="Proteomes" id="UP001056384"/>
    </source>
</evidence>
<keyword evidence="5" id="KW-0862">Zinc</keyword>
<evidence type="ECO:0000256" key="6">
    <source>
        <dbReference type="ARBA" id="ARBA00023015"/>
    </source>
</evidence>
<comment type="subcellular location">
    <subcellularLocation>
        <location evidence="1">Nucleus</location>
    </subcellularLocation>
</comment>
<feature type="region of interest" description="Disordered" evidence="10">
    <location>
        <begin position="636"/>
        <end position="715"/>
    </location>
</feature>
<feature type="domain" description="C2H2-type" evidence="11">
    <location>
        <begin position="133"/>
        <end position="163"/>
    </location>
</feature>
<dbReference type="AlphaFoldDB" id="A0A9Q9B0F0"/>
<feature type="compositionally biased region" description="Basic and acidic residues" evidence="10">
    <location>
        <begin position="399"/>
        <end position="411"/>
    </location>
</feature>